<name>A0A520KTT4_METT2</name>
<gene>
    <name evidence="7" type="ORF">EF806_01530</name>
</gene>
<reference evidence="7 8" key="1">
    <citation type="journal article" date="2019" name="Nat. Microbiol.">
        <title>Wide diversity of methane and short-chain alkane metabolisms in uncultured archaea.</title>
        <authorList>
            <person name="Borrel G."/>
            <person name="Adam P.S."/>
            <person name="McKay L.J."/>
            <person name="Chen L.X."/>
            <person name="Sierra-Garcia I.N."/>
            <person name="Sieber C.M."/>
            <person name="Letourneur Q."/>
            <person name="Ghozlane A."/>
            <person name="Andersen G.L."/>
            <person name="Li W.J."/>
            <person name="Hallam S.J."/>
            <person name="Muyzer G."/>
            <person name="de Oliveira V.M."/>
            <person name="Inskeep W.P."/>
            <person name="Banfield J.F."/>
            <person name="Gribaldo S."/>
        </authorList>
    </citation>
    <scope>NUCLEOTIDE SEQUENCE [LARGE SCALE GENOMIC DNA]</scope>
    <source>
        <strain evidence="7">NM1a</strain>
    </source>
</reference>
<evidence type="ECO:0000256" key="4">
    <source>
        <dbReference type="ARBA" id="ARBA00022827"/>
    </source>
</evidence>
<evidence type="ECO:0000259" key="6">
    <source>
        <dbReference type="Pfam" id="PF02771"/>
    </source>
</evidence>
<dbReference type="SUPFAM" id="SSF47203">
    <property type="entry name" value="Acyl-CoA dehydrogenase C-terminal domain-like"/>
    <property type="match status" value="1"/>
</dbReference>
<comment type="cofactor">
    <cofactor evidence="1">
        <name>FAD</name>
        <dbReference type="ChEBI" id="CHEBI:57692"/>
    </cofactor>
</comment>
<comment type="similarity">
    <text evidence="2">Belongs to the acyl-CoA dehydrogenase family.</text>
</comment>
<dbReference type="InterPro" id="IPR036250">
    <property type="entry name" value="AcylCo_DH-like_C"/>
</dbReference>
<evidence type="ECO:0000256" key="3">
    <source>
        <dbReference type="ARBA" id="ARBA00022630"/>
    </source>
</evidence>
<feature type="domain" description="Acyl-CoA dehydrogenase/oxidase C-terminal" evidence="5">
    <location>
        <begin position="254"/>
        <end position="390"/>
    </location>
</feature>
<organism evidence="7 8">
    <name type="scientific">Methanoliparum thermophilum</name>
    <dbReference type="NCBI Taxonomy" id="2491083"/>
    <lineage>
        <taxon>Archaea</taxon>
        <taxon>Methanobacteriati</taxon>
        <taxon>Methanobacteriota</taxon>
        <taxon>Candidatus Methanoliparia</taxon>
        <taxon>Candidatus Methanoliparales</taxon>
        <taxon>Candidatus Methanoliparaceae</taxon>
        <taxon>Candidatus Methanoliparum</taxon>
    </lineage>
</organism>
<feature type="domain" description="Acyl-CoA dehydrogenase/oxidase N-terminal" evidence="6">
    <location>
        <begin position="15"/>
        <end position="107"/>
    </location>
</feature>
<dbReference type="AlphaFoldDB" id="A0A520KTT4"/>
<accession>A0A520KTT4</accession>
<dbReference type="PANTHER" id="PTHR43884">
    <property type="entry name" value="ACYL-COA DEHYDROGENASE"/>
    <property type="match status" value="1"/>
</dbReference>
<evidence type="ECO:0000313" key="7">
    <source>
        <dbReference type="EMBL" id="RZN65226.1"/>
    </source>
</evidence>
<dbReference type="Gene3D" id="1.10.540.10">
    <property type="entry name" value="Acyl-CoA dehydrogenase/oxidase, N-terminal domain"/>
    <property type="match status" value="1"/>
</dbReference>
<dbReference type="Pfam" id="PF02771">
    <property type="entry name" value="Acyl-CoA_dh_N"/>
    <property type="match status" value="1"/>
</dbReference>
<dbReference type="SUPFAM" id="SSF56645">
    <property type="entry name" value="Acyl-CoA dehydrogenase NM domain-like"/>
    <property type="match status" value="1"/>
</dbReference>
<dbReference type="Proteomes" id="UP000317158">
    <property type="component" value="Unassembled WGS sequence"/>
</dbReference>
<dbReference type="GO" id="GO:0003995">
    <property type="term" value="F:acyl-CoA dehydrogenase activity"/>
    <property type="evidence" value="ECO:0007669"/>
    <property type="project" value="TreeGrafter"/>
</dbReference>
<proteinExistence type="inferred from homology"/>
<dbReference type="InterPro" id="IPR046373">
    <property type="entry name" value="Acyl-CoA_Oxase/DH_mid-dom_sf"/>
</dbReference>
<dbReference type="InterPro" id="IPR037069">
    <property type="entry name" value="AcylCoA_DH/ox_N_sf"/>
</dbReference>
<dbReference type="InterPro" id="IPR009100">
    <property type="entry name" value="AcylCoA_DH/oxidase_NM_dom_sf"/>
</dbReference>
<dbReference type="Gene3D" id="1.20.140.10">
    <property type="entry name" value="Butyryl-CoA Dehydrogenase, subunit A, domain 3"/>
    <property type="match status" value="1"/>
</dbReference>
<protein>
    <submittedName>
        <fullName evidence="7">Acyl-CoA dehydrogenase</fullName>
    </submittedName>
</protein>
<evidence type="ECO:0000259" key="5">
    <source>
        <dbReference type="Pfam" id="PF00441"/>
    </source>
</evidence>
<dbReference type="Pfam" id="PF00441">
    <property type="entry name" value="Acyl-CoA_dh_1"/>
    <property type="match status" value="1"/>
</dbReference>
<comment type="caution">
    <text evidence="7">The sequence shown here is derived from an EMBL/GenBank/DDBJ whole genome shotgun (WGS) entry which is preliminary data.</text>
</comment>
<sequence>MVKKDVFLYPKEWVTEEDETLADSVRDWADKEVMPNRQEFDEDYEDKLVGPAMKKLFVEIGLQKMVWPEKYGGEGLNTPAVSSMLVRVLEEISRADSGIGFIFANTFCSLLPIILEPDINDELCSELAPLFCKSNDIKTVSLILPDFGDPEIRTDDDFYGLTAQVTAELRDDGVILNGRNVRPINSGSTANMFGVISSAGDGDLLYVLVPENTSGIKRGKTFFKTGLNSDKNADLSFDKIKLPKKYVVWKGSDMKVIKEILSWKALCDSALCVGSIMDVYETAKRWGTDRVIHYDQTLKENPLVAAVYADVSKDIVSSRLLTHNLARILAKPEIYGESWNDDVFSTARSISLTVMNASCEAINKAMETMASEGYAREGNIEKHWRDVKSIKNMIGGEIPAKMDVTRYFFECKNI</sequence>
<dbReference type="InterPro" id="IPR013786">
    <property type="entry name" value="AcylCoA_DH/ox_N"/>
</dbReference>
<dbReference type="Gene3D" id="2.40.110.10">
    <property type="entry name" value="Butyryl-CoA Dehydrogenase, subunit A, domain 2"/>
    <property type="match status" value="1"/>
</dbReference>
<evidence type="ECO:0000256" key="1">
    <source>
        <dbReference type="ARBA" id="ARBA00001974"/>
    </source>
</evidence>
<keyword evidence="3" id="KW-0285">Flavoprotein</keyword>
<dbReference type="InterPro" id="IPR009075">
    <property type="entry name" value="AcylCo_DH/oxidase_C"/>
</dbReference>
<evidence type="ECO:0000256" key="2">
    <source>
        <dbReference type="ARBA" id="ARBA00009347"/>
    </source>
</evidence>
<evidence type="ECO:0000313" key="8">
    <source>
        <dbReference type="Proteomes" id="UP000317158"/>
    </source>
</evidence>
<dbReference type="GO" id="GO:0050660">
    <property type="term" value="F:flavin adenine dinucleotide binding"/>
    <property type="evidence" value="ECO:0007669"/>
    <property type="project" value="InterPro"/>
</dbReference>
<dbReference type="EMBL" id="RXIF01000003">
    <property type="protein sequence ID" value="RZN65226.1"/>
    <property type="molecule type" value="Genomic_DNA"/>
</dbReference>
<dbReference type="PANTHER" id="PTHR43884:SF37">
    <property type="entry name" value="ACYL-COA DEHYDROGENASE"/>
    <property type="match status" value="1"/>
</dbReference>
<keyword evidence="4" id="KW-0274">FAD</keyword>